<feature type="region of interest" description="Disordered" evidence="1">
    <location>
        <begin position="118"/>
        <end position="146"/>
    </location>
</feature>
<accession>A0A0R3S2X6</accession>
<evidence type="ECO:0000256" key="1">
    <source>
        <dbReference type="SAM" id="MobiDB-lite"/>
    </source>
</evidence>
<organism evidence="2 3">
    <name type="scientific">Elaeophora elaphi</name>
    <dbReference type="NCBI Taxonomy" id="1147741"/>
    <lineage>
        <taxon>Eukaryota</taxon>
        <taxon>Metazoa</taxon>
        <taxon>Ecdysozoa</taxon>
        <taxon>Nematoda</taxon>
        <taxon>Chromadorea</taxon>
        <taxon>Rhabditida</taxon>
        <taxon>Spirurina</taxon>
        <taxon>Spiruromorpha</taxon>
        <taxon>Filarioidea</taxon>
        <taxon>Onchocercidae</taxon>
        <taxon>Elaeophora</taxon>
    </lineage>
</organism>
<dbReference type="WBParaSite" id="EEL_0000909201-mRNA-1">
    <property type="protein sequence ID" value="EEL_0000909201-mRNA-1"/>
    <property type="gene ID" value="EEL_0000909201"/>
</dbReference>
<proteinExistence type="predicted"/>
<feature type="compositionally biased region" description="Acidic residues" evidence="1">
    <location>
        <begin position="126"/>
        <end position="138"/>
    </location>
</feature>
<reference evidence="3" key="1">
    <citation type="submission" date="2017-02" db="UniProtKB">
        <authorList>
            <consortium name="WormBaseParasite"/>
        </authorList>
    </citation>
    <scope>IDENTIFICATION</scope>
</reference>
<name>A0A0R3S2X6_9BILA</name>
<evidence type="ECO:0000313" key="3">
    <source>
        <dbReference type="WBParaSite" id="EEL_0000909201-mRNA-1"/>
    </source>
</evidence>
<evidence type="ECO:0000313" key="2">
    <source>
        <dbReference type="Proteomes" id="UP000050640"/>
    </source>
</evidence>
<dbReference type="AlphaFoldDB" id="A0A0R3S2X6"/>
<keyword evidence="2" id="KW-1185">Reference proteome</keyword>
<sequence length="146" mass="16539">MSYFYCARLRVRSCVPRMLSNLATKQRSLPACVPSSLPQTLNKRATGTFKKEESKHSLKAPIRSEATIKMISLQPTQPDTIERKNRGEKLRINKTQTETEFENIALVTSMIIDKTQASISQRLDDSADTGEYVDDLPEEREQSSSE</sequence>
<dbReference type="Proteomes" id="UP000050640">
    <property type="component" value="Unplaced"/>
</dbReference>
<protein>
    <submittedName>
        <fullName evidence="3">EKC/KEOPS complex subunit GON7</fullName>
    </submittedName>
</protein>